<dbReference type="EMBL" id="DS178334">
    <property type="protein sequence ID" value="EFP90577.2"/>
    <property type="molecule type" value="Genomic_DNA"/>
</dbReference>
<organism evidence="1 2">
    <name type="scientific">Puccinia graminis f. sp. tritici (strain CRL 75-36-700-3 / race SCCL)</name>
    <name type="common">Black stem rust fungus</name>
    <dbReference type="NCBI Taxonomy" id="418459"/>
    <lineage>
        <taxon>Eukaryota</taxon>
        <taxon>Fungi</taxon>
        <taxon>Dikarya</taxon>
        <taxon>Basidiomycota</taxon>
        <taxon>Pucciniomycotina</taxon>
        <taxon>Pucciniomycetes</taxon>
        <taxon>Pucciniales</taxon>
        <taxon>Pucciniaceae</taxon>
        <taxon>Puccinia</taxon>
    </lineage>
</organism>
<dbReference type="GeneID" id="10530477"/>
<evidence type="ECO:0000313" key="1">
    <source>
        <dbReference type="EMBL" id="EFP90577.2"/>
    </source>
</evidence>
<keyword evidence="2" id="KW-1185">Reference proteome</keyword>
<gene>
    <name evidence="1" type="ORF">PGTG_16603</name>
</gene>
<dbReference type="KEGG" id="pgr:PGTG_16603"/>
<protein>
    <recommendedName>
        <fullName evidence="3">GCM domain-containing protein</fullName>
    </recommendedName>
</protein>
<dbReference type="HOGENOM" id="CLU_005992_0_1_1"/>
<sequence length="1167" mass="131882">MSSPSSNSLHNTLIEPSPPSVAIQHGLTTRHNWELPLAKDQVTFIDHDCRMDREGYPLYPNQNTTFVLQPGAQITNFGNVGYSKTTSNEKSKDNRWKVIRVRCLGVLLCNSEECDYAGPPPTGQGKIEELIGSNPTCPASGGTGWGLLRHTGFHNHPWPDPKKPDPLAKKMLALEIAKNPKAGALQLKVGDPNTSHEPYSSVIDIHESLGNSDRLRYYRCEVLERMDLVPNKSGGGDKFLHDMFLWHQRGLEVISSLFSSDSEHFTFQTAWMAARLLDHTQEENGSTYYKGGLISDVTYRFFDTGYLLTTSMYCQQINRWIPIQLSWIRGLSENYYKIHFATLFRQFMRPEILDEDRKDLARNIVDFSKAQSEGFISAYLEVFGGTDRVEARNKLKGCKQHYRASITRIKRNRAVIMADEVSVFERMCESLLVTSKEGSPTHEEKIDEIRHQFPKVKKWIDWWTMADVEAMLFPGRHGRSEDSPNELSGLPDTTNAQESMHRVYYMLSTGKKSLMIGLIELFAFVKALERDWEHVQRGMTIAYGSLPSKQVDVAQSIGWTKLTKRQKSAVNDGRPPDTSEQLLSDLEHAPKRGKLGRPKNSPNIIKNTPATYVSYVASIQPKSRNRCWLAAALESLYAVYSPLWLREPGGKTDDLFFFLVSHFTCWTTYEMTRSTQVRSILTQGSNKLFNEVHKRFPESFVYGDFASLDFFVELMLDPTRNKSKMLPKLFQVEENRKFTCSFHPGQQEHPRGSRTLSVLKITKSMFDANNIGYSNFVDLFNQWTSSGLLGVSGLQCRKCISKSRQDNQPSPNTPTVQSYLNEQSTLSFLGDTAPAHLYFHVEVAPILSRDTQREIMGGVNWPFKLTFKGEEYTLISRGFWTGAHYWGKVLRHFNGLTGVWLHDDHLNGGFAQLVSQVPGSISGALPDTSSLIYSRCWTPNETQFIDESIVKIKRDNPKVTISDIPFVNMQAVICSAFDSALPHLIGNPISPPEPVPYVKITLPDDDSQPDGHQMEIDAEDCKDVTLDPPSEKSLKIRIKRTKRTNQDVLDSVIPLNSDLLHVSGAPMASLTPSIPIEVPPKTIPATTQAKRMKTTRVRKDLPKVKVNQKKQFFLAPLTSADWNRLASASRAYWDEHWEAEGINDSTVKPFASAANVDLNSLHRPTIG</sequence>
<evidence type="ECO:0000313" key="2">
    <source>
        <dbReference type="Proteomes" id="UP000008783"/>
    </source>
</evidence>
<reference key="1">
    <citation type="submission" date="2007-01" db="EMBL/GenBank/DDBJ databases">
        <title>The Genome Sequence of Puccinia graminis f. sp. tritici Strain CRL 75-36-700-3.</title>
        <authorList>
            <consortium name="The Broad Institute Genome Sequencing Platform"/>
            <person name="Birren B."/>
            <person name="Lander E."/>
            <person name="Galagan J."/>
            <person name="Nusbaum C."/>
            <person name="Devon K."/>
            <person name="Cuomo C."/>
            <person name="Jaffe D."/>
            <person name="Butler J."/>
            <person name="Alvarez P."/>
            <person name="Gnerre S."/>
            <person name="Grabherr M."/>
            <person name="Mauceli E."/>
            <person name="Brockman W."/>
            <person name="Young S."/>
            <person name="LaButti K."/>
            <person name="Sykes S."/>
            <person name="DeCaprio D."/>
            <person name="Crawford M."/>
            <person name="Koehrsen M."/>
            <person name="Engels R."/>
            <person name="Montgomery P."/>
            <person name="Pearson M."/>
            <person name="Howarth C."/>
            <person name="Larson L."/>
            <person name="White J."/>
            <person name="Zeng Q."/>
            <person name="Kodira C."/>
            <person name="Yandava C."/>
            <person name="Alvarado L."/>
            <person name="O'Leary S."/>
            <person name="Szabo L."/>
            <person name="Dean R."/>
            <person name="Schein J."/>
        </authorList>
    </citation>
    <scope>NUCLEOTIDE SEQUENCE</scope>
    <source>
        <strain>CRL 75-36-700-3</strain>
    </source>
</reference>
<dbReference type="VEuPathDB" id="FungiDB:PGTG_16603"/>
<dbReference type="AlphaFoldDB" id="E3L202"/>
<evidence type="ECO:0008006" key="3">
    <source>
        <dbReference type="Google" id="ProtNLM"/>
    </source>
</evidence>
<reference evidence="2" key="2">
    <citation type="journal article" date="2011" name="Proc. Natl. Acad. Sci. U.S.A.">
        <title>Obligate biotrophy features unraveled by the genomic analysis of rust fungi.</title>
        <authorList>
            <person name="Duplessis S."/>
            <person name="Cuomo C.A."/>
            <person name="Lin Y.-C."/>
            <person name="Aerts A."/>
            <person name="Tisserant E."/>
            <person name="Veneault-Fourrey C."/>
            <person name="Joly D.L."/>
            <person name="Hacquard S."/>
            <person name="Amselem J."/>
            <person name="Cantarel B.L."/>
            <person name="Chiu R."/>
            <person name="Coutinho P.M."/>
            <person name="Feau N."/>
            <person name="Field M."/>
            <person name="Frey P."/>
            <person name="Gelhaye E."/>
            <person name="Goldberg J."/>
            <person name="Grabherr M.G."/>
            <person name="Kodira C.D."/>
            <person name="Kohler A."/>
            <person name="Kuees U."/>
            <person name="Lindquist E.A."/>
            <person name="Lucas S.M."/>
            <person name="Mago R."/>
            <person name="Mauceli E."/>
            <person name="Morin E."/>
            <person name="Murat C."/>
            <person name="Pangilinan J.L."/>
            <person name="Park R."/>
            <person name="Pearson M."/>
            <person name="Quesneville H."/>
            <person name="Rouhier N."/>
            <person name="Sakthikumar S."/>
            <person name="Salamov A.A."/>
            <person name="Schmutz J."/>
            <person name="Selles B."/>
            <person name="Shapiro H."/>
            <person name="Tanguay P."/>
            <person name="Tuskan G.A."/>
            <person name="Henrissat B."/>
            <person name="Van de Peer Y."/>
            <person name="Rouze P."/>
            <person name="Ellis J.G."/>
            <person name="Dodds P.N."/>
            <person name="Schein J.E."/>
            <person name="Zhong S."/>
            <person name="Hamelin R.C."/>
            <person name="Grigoriev I.V."/>
            <person name="Szabo L.J."/>
            <person name="Martin F."/>
        </authorList>
    </citation>
    <scope>NUCLEOTIDE SEQUENCE [LARGE SCALE GENOMIC DNA]</scope>
    <source>
        <strain evidence="2">CRL 75-36-700-3 / race SCCL</strain>
    </source>
</reference>
<name>E3L202_PUCGT</name>
<dbReference type="OrthoDB" id="2506598at2759"/>
<proteinExistence type="predicted"/>
<dbReference type="InParanoid" id="E3L202"/>
<dbReference type="Proteomes" id="UP000008783">
    <property type="component" value="Unassembled WGS sequence"/>
</dbReference>
<accession>E3L202</accession>
<dbReference type="RefSeq" id="XP_003334996.2">
    <property type="nucleotide sequence ID" value="XM_003334948.2"/>
</dbReference>